<dbReference type="EMBL" id="JBANAX010000233">
    <property type="protein sequence ID" value="KAL1217952.1"/>
    <property type="molecule type" value="Genomic_DNA"/>
</dbReference>
<accession>A0ABD1BL81</accession>
<name>A0ABD1BL81_CARAN</name>
<dbReference type="Proteomes" id="UP001558713">
    <property type="component" value="Unassembled WGS sequence"/>
</dbReference>
<dbReference type="InterPro" id="IPR036047">
    <property type="entry name" value="F-box-like_dom_sf"/>
</dbReference>
<dbReference type="InterPro" id="IPR032675">
    <property type="entry name" value="LRR_dom_sf"/>
</dbReference>
<dbReference type="Pfam" id="PF24758">
    <property type="entry name" value="LRR_At5g56370"/>
    <property type="match status" value="1"/>
</dbReference>
<dbReference type="AlphaFoldDB" id="A0ABD1BL81"/>
<dbReference type="Gene3D" id="3.80.10.10">
    <property type="entry name" value="Ribonuclease Inhibitor"/>
    <property type="match status" value="1"/>
</dbReference>
<feature type="domain" description="F-box" evidence="1">
    <location>
        <begin position="39"/>
        <end position="89"/>
    </location>
</feature>
<dbReference type="InterPro" id="IPR044997">
    <property type="entry name" value="F-box_plant"/>
</dbReference>
<dbReference type="InterPro" id="IPR001810">
    <property type="entry name" value="F-box_dom"/>
</dbReference>
<dbReference type="Gene3D" id="1.20.1280.50">
    <property type="match status" value="1"/>
</dbReference>
<evidence type="ECO:0000313" key="3">
    <source>
        <dbReference type="Proteomes" id="UP001558713"/>
    </source>
</evidence>
<dbReference type="SUPFAM" id="SSF52047">
    <property type="entry name" value="RNI-like"/>
    <property type="match status" value="1"/>
</dbReference>
<organism evidence="2 3">
    <name type="scientific">Cardamine amara subsp. amara</name>
    <dbReference type="NCBI Taxonomy" id="228776"/>
    <lineage>
        <taxon>Eukaryota</taxon>
        <taxon>Viridiplantae</taxon>
        <taxon>Streptophyta</taxon>
        <taxon>Embryophyta</taxon>
        <taxon>Tracheophyta</taxon>
        <taxon>Spermatophyta</taxon>
        <taxon>Magnoliopsida</taxon>
        <taxon>eudicotyledons</taxon>
        <taxon>Gunneridae</taxon>
        <taxon>Pentapetalae</taxon>
        <taxon>rosids</taxon>
        <taxon>malvids</taxon>
        <taxon>Brassicales</taxon>
        <taxon>Brassicaceae</taxon>
        <taxon>Cardamineae</taxon>
        <taxon>Cardamine</taxon>
    </lineage>
</organism>
<dbReference type="PROSITE" id="PS50181">
    <property type="entry name" value="FBOX"/>
    <property type="match status" value="1"/>
</dbReference>
<reference evidence="2 3" key="1">
    <citation type="submission" date="2024-04" db="EMBL/GenBank/DDBJ databases">
        <title>Genome assembly C_amara_ONT_v2.</title>
        <authorList>
            <person name="Yant L."/>
            <person name="Moore C."/>
            <person name="Slenker M."/>
        </authorList>
    </citation>
    <scope>NUCLEOTIDE SEQUENCE [LARGE SCALE GENOMIC DNA]</scope>
    <source>
        <tissue evidence="2">Leaf</tissue>
    </source>
</reference>
<dbReference type="PANTHER" id="PTHR32153">
    <property type="entry name" value="OJ000223_09.16 PROTEIN"/>
    <property type="match status" value="1"/>
</dbReference>
<evidence type="ECO:0000313" key="2">
    <source>
        <dbReference type="EMBL" id="KAL1217952.1"/>
    </source>
</evidence>
<keyword evidence="3" id="KW-1185">Reference proteome</keyword>
<dbReference type="InterPro" id="IPR055411">
    <property type="entry name" value="LRR_FXL15/At3g58940/PEG3-like"/>
</dbReference>
<dbReference type="CDD" id="cd22160">
    <property type="entry name" value="F-box_AtFBL13-like"/>
    <property type="match status" value="1"/>
</dbReference>
<sequence>MADDGGNRDGATAAVRDPSLCCAHLHGEIKGAGDSREDLDSISSLPDVILQQILSCIETEEAIRTSVLSRRWRHVWPGTPSISFVWPTNRILDADSIDKTLARYTSRKMMSFHIDVDMMSSLTHVSRWIELAMSRKAENLTLELSCHPCEANYIIPDFFYTNSYVKQLSLHLYFTDLIPRCSVSWSSLKQLFLSACNLSDESIANILSGCPILESLTLEVCKELLVLDLSKSPRLTVLEINCYTWLTDSMQIVGPHIHNLRLENSQSGCTLLDVSSLTEASLDIRFDSYNELFKADFLQAFALEQLDKLQNVEKLTLGENFLKVLSLTHYRLEHLSPLPMFKAKVLTLETTISPYVIPGIIVVLENSPELKKLTLIHKRLDGFIPEEVFDNYLGLRALNLFQGMTVGNYSENRVLKSKEVALFIEFMLNHTQTLGKLVLRLEGCLQGRGFDELVQIVPTLSRANNVSIVIS</sequence>
<evidence type="ECO:0000259" key="1">
    <source>
        <dbReference type="PROSITE" id="PS50181"/>
    </source>
</evidence>
<dbReference type="SUPFAM" id="SSF81383">
    <property type="entry name" value="F-box domain"/>
    <property type="match status" value="1"/>
</dbReference>
<gene>
    <name evidence="2" type="ORF">V5N11_001843</name>
</gene>
<protein>
    <submittedName>
        <fullName evidence="2">F-box/LRR-repeat protein</fullName>
    </submittedName>
</protein>
<dbReference type="Pfam" id="PF00646">
    <property type="entry name" value="F-box"/>
    <property type="match status" value="1"/>
</dbReference>
<comment type="caution">
    <text evidence="2">The sequence shown here is derived from an EMBL/GenBank/DDBJ whole genome shotgun (WGS) entry which is preliminary data.</text>
</comment>
<proteinExistence type="predicted"/>
<dbReference type="InterPro" id="IPR053781">
    <property type="entry name" value="F-box_AtFBL13-like"/>
</dbReference>